<feature type="transmembrane region" description="Helical" evidence="9">
    <location>
        <begin position="258"/>
        <end position="278"/>
    </location>
</feature>
<evidence type="ECO:0000313" key="13">
    <source>
        <dbReference type="Proteomes" id="UP001054252"/>
    </source>
</evidence>
<dbReference type="CDD" id="cd23509">
    <property type="entry name" value="Gnk2-like"/>
    <property type="match status" value="2"/>
</dbReference>
<dbReference type="GO" id="GO:0009506">
    <property type="term" value="C:plasmodesma"/>
    <property type="evidence" value="ECO:0007669"/>
    <property type="project" value="UniProtKB-SubCell"/>
</dbReference>
<feature type="signal peptide" evidence="10">
    <location>
        <begin position="1"/>
        <end position="23"/>
    </location>
</feature>
<evidence type="ECO:0000256" key="5">
    <source>
        <dbReference type="ARBA" id="ARBA00022949"/>
    </source>
</evidence>
<dbReference type="AlphaFoldDB" id="A0AAV5IYL4"/>
<dbReference type="Gene3D" id="3.30.430.20">
    <property type="entry name" value="Gnk2 domain, C-X8-C-X2-C motif"/>
    <property type="match status" value="2"/>
</dbReference>
<evidence type="ECO:0000256" key="2">
    <source>
        <dbReference type="ARBA" id="ARBA00022581"/>
    </source>
</evidence>
<dbReference type="InterPro" id="IPR002902">
    <property type="entry name" value="GNK2"/>
</dbReference>
<dbReference type="PANTHER" id="PTHR32080:SF6">
    <property type="entry name" value="PLASMODESMATA-LOCATED PROTEIN 4"/>
    <property type="match status" value="1"/>
</dbReference>
<accession>A0AAV5IYL4</accession>
<reference evidence="12 13" key="1">
    <citation type="journal article" date="2021" name="Commun. Biol.">
        <title>The genome of Shorea leprosula (Dipterocarpaceae) highlights the ecological relevance of drought in aseasonal tropical rainforests.</title>
        <authorList>
            <person name="Ng K.K.S."/>
            <person name="Kobayashi M.J."/>
            <person name="Fawcett J.A."/>
            <person name="Hatakeyama M."/>
            <person name="Paape T."/>
            <person name="Ng C.H."/>
            <person name="Ang C.C."/>
            <person name="Tnah L.H."/>
            <person name="Lee C.T."/>
            <person name="Nishiyama T."/>
            <person name="Sese J."/>
            <person name="O'Brien M.J."/>
            <person name="Copetti D."/>
            <person name="Mohd Noor M.I."/>
            <person name="Ong R.C."/>
            <person name="Putra M."/>
            <person name="Sireger I.Z."/>
            <person name="Indrioko S."/>
            <person name="Kosugi Y."/>
            <person name="Izuno A."/>
            <person name="Isagi Y."/>
            <person name="Lee S.L."/>
            <person name="Shimizu K.K."/>
        </authorList>
    </citation>
    <scope>NUCLEOTIDE SEQUENCE [LARGE SCALE GENOMIC DNA]</scope>
    <source>
        <strain evidence="12">214</strain>
    </source>
</reference>
<sequence>MAFLSQILLVFLCFHILIHPSAQTSSYHTSLVYKNCTTKTFTGGKKSHSQSLSFFFQVLTSQSSRHKFYKTTTGDEDTGISGLFQCRGDLSNNECRDCISKLPEVSNSLCLNAASARIQLHGCYVHYATDEFSDVGSSKHELLHKICGEQKAVFSGFEEVRDAAFAAMESGIAGGIRYFAGDYELMHMAAQCEEDLERCDCGECVNIAVQIAQEECGESLSGEIYLDKCYISYNYYPDGIPGTTNSGSGGGGNTGKSVAIVLGGVAALGLVFLFLLFIRKLGKKDDDC</sequence>
<dbReference type="Proteomes" id="UP001054252">
    <property type="component" value="Unassembled WGS sequence"/>
</dbReference>
<keyword evidence="9" id="KW-1133">Transmembrane helix</keyword>
<dbReference type="Pfam" id="PF01657">
    <property type="entry name" value="Stress-antifung"/>
    <property type="match status" value="2"/>
</dbReference>
<evidence type="ECO:0000256" key="10">
    <source>
        <dbReference type="SAM" id="SignalP"/>
    </source>
</evidence>
<dbReference type="GO" id="GO:0010497">
    <property type="term" value="P:plasmodesmata-mediated intercellular transport"/>
    <property type="evidence" value="ECO:0007669"/>
    <property type="project" value="TreeGrafter"/>
</dbReference>
<comment type="subcellular location">
    <subcellularLocation>
        <location evidence="7">Cell junction</location>
        <location evidence="7">Plasmodesma</location>
    </subcellularLocation>
    <subcellularLocation>
        <location evidence="1">Cell membrane</location>
        <topology evidence="1">Single-pass type I membrane protein</topology>
    </subcellularLocation>
</comment>
<dbReference type="EMBL" id="BPVZ01000022">
    <property type="protein sequence ID" value="GKV04901.1"/>
    <property type="molecule type" value="Genomic_DNA"/>
</dbReference>
<dbReference type="InterPro" id="IPR051378">
    <property type="entry name" value="Cell2Cell_Antifungal"/>
</dbReference>
<dbReference type="GO" id="GO:0046739">
    <property type="term" value="P:transport of virus in multicellular host"/>
    <property type="evidence" value="ECO:0007669"/>
    <property type="project" value="TreeGrafter"/>
</dbReference>
<feature type="domain" description="Gnk2-homologous" evidence="11">
    <location>
        <begin position="139"/>
        <end position="238"/>
    </location>
</feature>
<keyword evidence="4" id="KW-0677">Repeat</keyword>
<dbReference type="InterPro" id="IPR038408">
    <property type="entry name" value="GNK2_sf"/>
</dbReference>
<keyword evidence="9" id="KW-0812">Transmembrane</keyword>
<dbReference type="PANTHER" id="PTHR32080">
    <property type="entry name" value="ANTIFUNGAL PROTEIN GINKBILOBIN-2-LIKE"/>
    <property type="match status" value="1"/>
</dbReference>
<evidence type="ECO:0000256" key="9">
    <source>
        <dbReference type="SAM" id="Phobius"/>
    </source>
</evidence>
<evidence type="ECO:0000313" key="12">
    <source>
        <dbReference type="EMBL" id="GKV04901.1"/>
    </source>
</evidence>
<name>A0AAV5IYL4_9ROSI</name>
<evidence type="ECO:0000256" key="4">
    <source>
        <dbReference type="ARBA" id="ARBA00022737"/>
    </source>
</evidence>
<keyword evidence="5" id="KW-0965">Cell junction</keyword>
<evidence type="ECO:0000256" key="8">
    <source>
        <dbReference type="ARBA" id="ARBA00038393"/>
    </source>
</evidence>
<proteinExistence type="inferred from homology"/>
<comment type="similarity">
    <text evidence="8">Belongs to the cysteine-rich repeat secretory protein family. Plasmodesmata-located proteins (PDLD) subfamily.</text>
</comment>
<evidence type="ECO:0000259" key="11">
    <source>
        <dbReference type="PROSITE" id="PS51473"/>
    </source>
</evidence>
<feature type="domain" description="Gnk2-homologous" evidence="11">
    <location>
        <begin position="29"/>
        <end position="132"/>
    </location>
</feature>
<keyword evidence="6" id="KW-1015">Disulfide bond</keyword>
<evidence type="ECO:0000256" key="7">
    <source>
        <dbReference type="ARBA" id="ARBA00024184"/>
    </source>
</evidence>
<keyword evidence="2" id="KW-0945">Host-virus interaction</keyword>
<evidence type="ECO:0000256" key="6">
    <source>
        <dbReference type="ARBA" id="ARBA00023157"/>
    </source>
</evidence>
<keyword evidence="13" id="KW-1185">Reference proteome</keyword>
<dbReference type="PROSITE" id="PS51473">
    <property type="entry name" value="GNK2"/>
    <property type="match status" value="2"/>
</dbReference>
<organism evidence="12 13">
    <name type="scientific">Rubroshorea leprosula</name>
    <dbReference type="NCBI Taxonomy" id="152421"/>
    <lineage>
        <taxon>Eukaryota</taxon>
        <taxon>Viridiplantae</taxon>
        <taxon>Streptophyta</taxon>
        <taxon>Embryophyta</taxon>
        <taxon>Tracheophyta</taxon>
        <taxon>Spermatophyta</taxon>
        <taxon>Magnoliopsida</taxon>
        <taxon>eudicotyledons</taxon>
        <taxon>Gunneridae</taxon>
        <taxon>Pentapetalae</taxon>
        <taxon>rosids</taxon>
        <taxon>malvids</taxon>
        <taxon>Malvales</taxon>
        <taxon>Dipterocarpaceae</taxon>
        <taxon>Rubroshorea</taxon>
    </lineage>
</organism>
<protein>
    <recommendedName>
        <fullName evidence="11">Gnk2-homologous domain-containing protein</fullName>
    </recommendedName>
</protein>
<keyword evidence="3 10" id="KW-0732">Signal</keyword>
<evidence type="ECO:0000256" key="1">
    <source>
        <dbReference type="ARBA" id="ARBA00004251"/>
    </source>
</evidence>
<gene>
    <name evidence="12" type="ORF">SLEP1_g16995</name>
</gene>
<comment type="caution">
    <text evidence="12">The sequence shown here is derived from an EMBL/GenBank/DDBJ whole genome shotgun (WGS) entry which is preliminary data.</text>
</comment>
<feature type="chain" id="PRO_5043517769" description="Gnk2-homologous domain-containing protein" evidence="10">
    <location>
        <begin position="24"/>
        <end position="288"/>
    </location>
</feature>
<keyword evidence="9" id="KW-0472">Membrane</keyword>
<evidence type="ECO:0000256" key="3">
    <source>
        <dbReference type="ARBA" id="ARBA00022729"/>
    </source>
</evidence>
<dbReference type="GO" id="GO:0005886">
    <property type="term" value="C:plasma membrane"/>
    <property type="evidence" value="ECO:0007669"/>
    <property type="project" value="UniProtKB-SubCell"/>
</dbReference>